<accession>A0AA86PBG0</accession>
<evidence type="ECO:0000313" key="1">
    <source>
        <dbReference type="EMBL" id="CAI9935700.1"/>
    </source>
</evidence>
<dbReference type="Proteomes" id="UP001642409">
    <property type="component" value="Unassembled WGS sequence"/>
</dbReference>
<dbReference type="AlphaFoldDB" id="A0AA86PBG0"/>
<name>A0AA86PBG0_9EUKA</name>
<evidence type="ECO:0000313" key="3">
    <source>
        <dbReference type="Proteomes" id="UP001642409"/>
    </source>
</evidence>
<reference evidence="2 3" key="2">
    <citation type="submission" date="2024-07" db="EMBL/GenBank/DDBJ databases">
        <authorList>
            <person name="Akdeniz Z."/>
        </authorList>
    </citation>
    <scope>NUCLEOTIDE SEQUENCE [LARGE SCALE GENOMIC DNA]</scope>
</reference>
<protein>
    <submittedName>
        <fullName evidence="2">Hypothetical_protein</fullName>
    </submittedName>
</protein>
<evidence type="ECO:0000313" key="2">
    <source>
        <dbReference type="EMBL" id="CAL6052131.1"/>
    </source>
</evidence>
<dbReference type="EMBL" id="CATOUU010000623">
    <property type="protein sequence ID" value="CAI9935700.1"/>
    <property type="molecule type" value="Genomic_DNA"/>
</dbReference>
<dbReference type="EMBL" id="CAXDID020000191">
    <property type="protein sequence ID" value="CAL6052131.1"/>
    <property type="molecule type" value="Genomic_DNA"/>
</dbReference>
<comment type="caution">
    <text evidence="1">The sequence shown here is derived from an EMBL/GenBank/DDBJ whole genome shotgun (WGS) entry which is preliminary data.</text>
</comment>
<organism evidence="1">
    <name type="scientific">Hexamita inflata</name>
    <dbReference type="NCBI Taxonomy" id="28002"/>
    <lineage>
        <taxon>Eukaryota</taxon>
        <taxon>Metamonada</taxon>
        <taxon>Diplomonadida</taxon>
        <taxon>Hexamitidae</taxon>
        <taxon>Hexamitinae</taxon>
        <taxon>Hexamita</taxon>
    </lineage>
</organism>
<proteinExistence type="predicted"/>
<reference evidence="1" key="1">
    <citation type="submission" date="2023-06" db="EMBL/GenBank/DDBJ databases">
        <authorList>
            <person name="Kurt Z."/>
        </authorList>
    </citation>
    <scope>NUCLEOTIDE SEQUENCE</scope>
</reference>
<gene>
    <name evidence="1" type="ORF">HINF_LOCUS23345</name>
    <name evidence="2" type="ORF">HINF_LOCUS44699</name>
</gene>
<sequence length="301" mass="35675">MVQKCIQISRNYQNTLLEYDGKLYFTFLDFLYVFSDNVVDQVCQIPKYYQTKIKYSKYQQAGTLFTINNTLYMHNCADSLFKLTKDNKLKTVSNEHSQKYYYQFCDNLYCICANKISTVSYYKLNLHYKQIFEAQDIELISHLNSVLVLFCWIVDQNGNLKSELIILDMLDEQFIPVPNQLKNTLQYMNDYLLQDIITLSQNGMELKPELLVQLFGDNYINRIVQYQNSHINKQKFNLNFQNAKNVINDCLFTNVQNKYLMERNYFEKTQRRINGKINGMALKFQKMSSLFLDIFADSNGQ</sequence>
<keyword evidence="3" id="KW-1185">Reference proteome</keyword>